<keyword evidence="1" id="KW-0732">Signal</keyword>
<dbReference type="RefSeq" id="WP_161262175.1">
    <property type="nucleotide sequence ID" value="NZ_JAFBDC010000009.1"/>
</dbReference>
<feature type="signal peptide" evidence="1">
    <location>
        <begin position="1"/>
        <end position="26"/>
    </location>
</feature>
<accession>A0A845LG88</accession>
<gene>
    <name evidence="2" type="ORF">GTO89_11155</name>
</gene>
<dbReference type="Proteomes" id="UP000471031">
    <property type="component" value="Unassembled WGS sequence"/>
</dbReference>
<proteinExistence type="predicted"/>
<name>A0A845LG88_HELGE</name>
<organism evidence="2 3">
    <name type="scientific">Heliomicrobium gestii</name>
    <name type="common">Heliobacterium gestii</name>
    <dbReference type="NCBI Taxonomy" id="2699"/>
    <lineage>
        <taxon>Bacteria</taxon>
        <taxon>Bacillati</taxon>
        <taxon>Bacillota</taxon>
        <taxon>Clostridia</taxon>
        <taxon>Eubacteriales</taxon>
        <taxon>Heliobacteriaceae</taxon>
        <taxon>Heliomicrobium</taxon>
    </lineage>
</organism>
<evidence type="ECO:0000256" key="1">
    <source>
        <dbReference type="SAM" id="SignalP"/>
    </source>
</evidence>
<protein>
    <submittedName>
        <fullName evidence="2">Uncharacterized protein</fullName>
    </submittedName>
</protein>
<dbReference type="AlphaFoldDB" id="A0A845LG88"/>
<reference evidence="2 3" key="1">
    <citation type="submission" date="2020-01" db="EMBL/GenBank/DDBJ databases">
        <title>Whole genome sequence of Heliobacterium gestii DSM 11169.</title>
        <authorList>
            <person name="Kyndt J.A."/>
            <person name="Meyer T.E."/>
        </authorList>
    </citation>
    <scope>NUCLEOTIDE SEQUENCE [LARGE SCALE GENOMIC DNA]</scope>
    <source>
        <strain evidence="2 3">DSM 11169</strain>
    </source>
</reference>
<evidence type="ECO:0000313" key="3">
    <source>
        <dbReference type="Proteomes" id="UP000471031"/>
    </source>
</evidence>
<dbReference type="OrthoDB" id="1809940at2"/>
<evidence type="ECO:0000313" key="2">
    <source>
        <dbReference type="EMBL" id="MZP43599.1"/>
    </source>
</evidence>
<feature type="chain" id="PRO_5032783899" evidence="1">
    <location>
        <begin position="27"/>
        <end position="260"/>
    </location>
</feature>
<sequence>MGATGKLLGTMISMVLLLTSTNPVSAETINDIKIVLYGEELKTNDFSINKDTNTIYIKKKKTVLGETADKKILLYSETQGNGNFYGITLEDSTNKNRKYFEWSNICNATWFPSITKTDLNNDNKEELVIILTKAHGTECHEEEIHIINPENFEEFQIEPFDNIEKDIVFNKSEDNNQIKYSICFKGKEILVQKNKTEFKGVEFFDNIKLNSIVKFDVKNNTLTATLPLQISPQIFIGEIKLTYKFEKNKFIPHVYSFNKY</sequence>
<keyword evidence="3" id="KW-1185">Reference proteome</keyword>
<comment type="caution">
    <text evidence="2">The sequence shown here is derived from an EMBL/GenBank/DDBJ whole genome shotgun (WGS) entry which is preliminary data.</text>
</comment>
<dbReference type="EMBL" id="WXEX01000009">
    <property type="protein sequence ID" value="MZP43599.1"/>
    <property type="molecule type" value="Genomic_DNA"/>
</dbReference>